<dbReference type="KEGG" id="pht:BLM14_22340"/>
<organism evidence="1 2">
    <name type="scientific">Phyllobacterium zundukense</name>
    <dbReference type="NCBI Taxonomy" id="1867719"/>
    <lineage>
        <taxon>Bacteria</taxon>
        <taxon>Pseudomonadati</taxon>
        <taxon>Pseudomonadota</taxon>
        <taxon>Alphaproteobacteria</taxon>
        <taxon>Hyphomicrobiales</taxon>
        <taxon>Phyllobacteriaceae</taxon>
        <taxon>Phyllobacterium</taxon>
    </lineage>
</organism>
<gene>
    <name evidence="1" type="ORF">B5P45_09650</name>
</gene>
<reference evidence="1 2" key="1">
    <citation type="journal article" date="2017" name="Int J Environ Stud">
        <title>Does the Miocene-Pliocene relict legume Oxytropis triphylla form nitrogen-fixing nodules with a combination of bacterial strains?</title>
        <authorList>
            <person name="Safronova V."/>
            <person name="Belimov A."/>
            <person name="Sazanova A."/>
            <person name="Kuznetsova I."/>
            <person name="Popova J."/>
            <person name="Andronov E."/>
            <person name="Verkhozina A."/>
            <person name="Tikhonovich I."/>
        </authorList>
    </citation>
    <scope>NUCLEOTIDE SEQUENCE [LARGE SCALE GENOMIC DNA]</scope>
    <source>
        <strain evidence="1 2">Tri-38</strain>
    </source>
</reference>
<dbReference type="EMBL" id="MZMT01000024">
    <property type="protein sequence ID" value="PIO45057.1"/>
    <property type="molecule type" value="Genomic_DNA"/>
</dbReference>
<dbReference type="Proteomes" id="UP000232163">
    <property type="component" value="Unassembled WGS sequence"/>
</dbReference>
<evidence type="ECO:0000313" key="1">
    <source>
        <dbReference type="EMBL" id="PIO45057.1"/>
    </source>
</evidence>
<dbReference type="AlphaFoldDB" id="A0A2N9VZY9"/>
<name>A0A2N9VZY9_9HYPH</name>
<accession>A0A2N9VZY9</accession>
<sequence>MAHSMRLIVVVAFSRADNGELVPAYNPMQLNSEEDAVSMARYLARQHAGVLAWTFEEQSGTGEYGPPTVLFQSSEVPTFIGN</sequence>
<evidence type="ECO:0000313" key="2">
    <source>
        <dbReference type="Proteomes" id="UP000232163"/>
    </source>
</evidence>
<proteinExistence type="predicted"/>
<dbReference type="RefSeq" id="WP_100002112.1">
    <property type="nucleotide sequence ID" value="NZ_CP017941.1"/>
</dbReference>
<comment type="caution">
    <text evidence="1">The sequence shown here is derived from an EMBL/GenBank/DDBJ whole genome shotgun (WGS) entry which is preliminary data.</text>
</comment>
<protein>
    <submittedName>
        <fullName evidence="1">Uncharacterized protein</fullName>
    </submittedName>
</protein>
<dbReference type="OrthoDB" id="7949440at2"/>
<keyword evidence="2" id="KW-1185">Reference proteome</keyword>